<dbReference type="EMBL" id="JAJATZ010000004">
    <property type="protein sequence ID" value="MCB5199700.1"/>
    <property type="molecule type" value="Genomic_DNA"/>
</dbReference>
<name>A0ABS8BVD9_9RHOB</name>
<keyword evidence="3" id="KW-1185">Reference proteome</keyword>
<feature type="transmembrane region" description="Helical" evidence="1">
    <location>
        <begin position="139"/>
        <end position="160"/>
    </location>
</feature>
<organism evidence="2 3">
    <name type="scientific">Loktanella gaetbuli</name>
    <dbReference type="NCBI Taxonomy" id="2881335"/>
    <lineage>
        <taxon>Bacteria</taxon>
        <taxon>Pseudomonadati</taxon>
        <taxon>Pseudomonadota</taxon>
        <taxon>Alphaproteobacteria</taxon>
        <taxon>Rhodobacterales</taxon>
        <taxon>Roseobacteraceae</taxon>
        <taxon>Loktanella</taxon>
    </lineage>
</organism>
<feature type="transmembrane region" description="Helical" evidence="1">
    <location>
        <begin position="94"/>
        <end position="119"/>
    </location>
</feature>
<evidence type="ECO:0000256" key="1">
    <source>
        <dbReference type="SAM" id="Phobius"/>
    </source>
</evidence>
<comment type="caution">
    <text evidence="2">The sequence shown here is derived from an EMBL/GenBank/DDBJ whole genome shotgun (WGS) entry which is preliminary data.</text>
</comment>
<accession>A0ABS8BVD9</accession>
<keyword evidence="1" id="KW-0472">Membrane</keyword>
<gene>
    <name evidence="2" type="ORF">LGQ03_10655</name>
</gene>
<evidence type="ECO:0000313" key="3">
    <source>
        <dbReference type="Proteomes" id="UP001138961"/>
    </source>
</evidence>
<keyword evidence="1" id="KW-1133">Transmembrane helix</keyword>
<keyword evidence="1" id="KW-0812">Transmembrane</keyword>
<sequence length="187" mass="19925">MLQKQLRPATLSTAGGTFARLVYSAPLTALLALIYASATDQATTPLPPHFWGGAALDGASQILATLCVVTLFIHRHFAVGVTFKGAKVVLSARVAVLILGESLPTVAWLALLIGLPGVLPLSDEPQATGLWYSRLFNRAAALGLGYGKFFALSAVGYCGASHHWLKGTRFSARSSCWRASQPFKRRS</sequence>
<evidence type="ECO:0000313" key="2">
    <source>
        <dbReference type="EMBL" id="MCB5199700.1"/>
    </source>
</evidence>
<proteinExistence type="predicted"/>
<feature type="transmembrane region" description="Helical" evidence="1">
    <location>
        <begin position="21"/>
        <end position="38"/>
    </location>
</feature>
<reference evidence="2" key="1">
    <citation type="submission" date="2021-10" db="EMBL/GenBank/DDBJ databases">
        <title>Loktanella gaetbuli sp. nov., isolated from a tidal flat.</title>
        <authorList>
            <person name="Park S."/>
            <person name="Yoon J.-H."/>
        </authorList>
    </citation>
    <scope>NUCLEOTIDE SEQUENCE</scope>
    <source>
        <strain evidence="2">TSTF-M6</strain>
    </source>
</reference>
<dbReference type="RefSeq" id="WP_226748375.1">
    <property type="nucleotide sequence ID" value="NZ_JAJATZ010000004.1"/>
</dbReference>
<protein>
    <submittedName>
        <fullName evidence="2">Uncharacterized protein</fullName>
    </submittedName>
</protein>
<feature type="transmembrane region" description="Helical" evidence="1">
    <location>
        <begin position="50"/>
        <end position="73"/>
    </location>
</feature>
<dbReference type="Proteomes" id="UP001138961">
    <property type="component" value="Unassembled WGS sequence"/>
</dbReference>